<protein>
    <submittedName>
        <fullName evidence="1">Uncharacterized protein</fullName>
    </submittedName>
</protein>
<gene>
    <name evidence="1" type="ORF">NP493_892g01015</name>
</gene>
<dbReference type="EMBL" id="JAODUO010000892">
    <property type="protein sequence ID" value="KAK2173210.1"/>
    <property type="molecule type" value="Genomic_DNA"/>
</dbReference>
<sequence>MIHKVAAEVRCLQTDPGANAPCQEMEDFLTHIHTTLTTGLNRRLYLTEQELNRRNLEAKWRRDKQADAVERTRKQQRQLRDEQLLRQSTGLRGILRNNRLPLTPPPHGDAPLKDGVKELGGTKASQNWSDKMYYFISHLWDCDIDTLILTMLRPLLTVFI</sequence>
<comment type="caution">
    <text evidence="1">The sequence shown here is derived from an EMBL/GenBank/DDBJ whole genome shotgun (WGS) entry which is preliminary data.</text>
</comment>
<keyword evidence="2" id="KW-1185">Reference proteome</keyword>
<dbReference type="Proteomes" id="UP001209878">
    <property type="component" value="Unassembled WGS sequence"/>
</dbReference>
<proteinExistence type="predicted"/>
<accession>A0AAD9KL49</accession>
<evidence type="ECO:0000313" key="2">
    <source>
        <dbReference type="Proteomes" id="UP001209878"/>
    </source>
</evidence>
<dbReference type="AlphaFoldDB" id="A0AAD9KL49"/>
<evidence type="ECO:0000313" key="1">
    <source>
        <dbReference type="EMBL" id="KAK2173210.1"/>
    </source>
</evidence>
<name>A0AAD9KL49_RIDPI</name>
<organism evidence="1 2">
    <name type="scientific">Ridgeia piscesae</name>
    <name type="common">Tubeworm</name>
    <dbReference type="NCBI Taxonomy" id="27915"/>
    <lineage>
        <taxon>Eukaryota</taxon>
        <taxon>Metazoa</taxon>
        <taxon>Spiralia</taxon>
        <taxon>Lophotrochozoa</taxon>
        <taxon>Annelida</taxon>
        <taxon>Polychaeta</taxon>
        <taxon>Sedentaria</taxon>
        <taxon>Canalipalpata</taxon>
        <taxon>Sabellida</taxon>
        <taxon>Siboglinidae</taxon>
        <taxon>Ridgeia</taxon>
    </lineage>
</organism>
<reference evidence="1" key="1">
    <citation type="journal article" date="2023" name="Mol. Biol. Evol.">
        <title>Third-Generation Sequencing Reveals the Adaptive Role of the Epigenome in Three Deep-Sea Polychaetes.</title>
        <authorList>
            <person name="Perez M."/>
            <person name="Aroh O."/>
            <person name="Sun Y."/>
            <person name="Lan Y."/>
            <person name="Juniper S.K."/>
            <person name="Young C.R."/>
            <person name="Angers B."/>
            <person name="Qian P.Y."/>
        </authorList>
    </citation>
    <scope>NUCLEOTIDE SEQUENCE</scope>
    <source>
        <strain evidence="1">R07B-5</strain>
    </source>
</reference>